<dbReference type="PANTHER" id="PTHR30189:SF1">
    <property type="entry name" value="LPS-ASSEMBLY PROTEIN LPTD"/>
    <property type="match status" value="1"/>
</dbReference>
<evidence type="ECO:0000313" key="2">
    <source>
        <dbReference type="EMBL" id="PWJ42719.1"/>
    </source>
</evidence>
<reference evidence="2 3" key="1">
    <citation type="submission" date="2018-03" db="EMBL/GenBank/DDBJ databases">
        <title>Genomic Encyclopedia of Archaeal and Bacterial Type Strains, Phase II (KMG-II): from individual species to whole genera.</title>
        <authorList>
            <person name="Goeker M."/>
        </authorList>
    </citation>
    <scope>NUCLEOTIDE SEQUENCE [LARGE SCALE GENOMIC DNA]</scope>
    <source>
        <strain evidence="2 3">DSM 28229</strain>
    </source>
</reference>
<dbReference type="InterPro" id="IPR050218">
    <property type="entry name" value="LptD"/>
</dbReference>
<evidence type="ECO:0000259" key="1">
    <source>
        <dbReference type="Pfam" id="PF19838"/>
    </source>
</evidence>
<sequence>MNRSFIFFGLLFIWFQLFFLGANHTVKADSREILEEELVLKDSLTEIQKEALILAETLDDLNEVTDSFLLTDMAASLRAFANDKVFKAERGKIVLRERLDNPETVEQFKIFNQMILQEDKGLMEQLIGTPIFEDLADIVYEFGTDEVEGKTISETFGSYLEDGAILISQSEDKFQFPIDYVSDSSWTDVINQEMVLYNNAEIVYGSKVLKASEIRVNFATNTVTALGIPDSTGVLVGQPVFKDGPAVYNAREMIYNLQTEKGLIRGIVTEEGDGIVQSRLMKKTPGESIYMGGNIYTTCNLEHPHYAIRARKMKLVPQKHIVSGPFNFELNEISLPLGFVYGLFPSQRNPSSGFIMPSYGESSDRGFYLRDGGFYFSISDYAAVQLLGEIYTLGGWGLRSRIDYRKRYAFNGNFDLNYRKVVAMADDGSDDITNDYRLAWTHSMDSKNSFSFSASVNLASTDYNRNNLANSNDYLSSTSNSNVRFSKTFQGTPFSTTGSVRLNQNLVNGIETLQGDLGLNMTRVQPFKGKSNKKDPISQLSISYTGSLQGEMTNDTTRFENFPFDVVNNRTEPIVEYDSLNRPPSLIENLGFYSNFINYGVQHNIPISTNFTLLKYFNFTPSFTYREVWSPERFEYTYNEEENAVEVEKFNEFTRQYEYSTAIGSTTRMYAFYNFKGGSTLRHQMTPSLSFSYRPNFADSQFGYYENVQTDPDGTTREVSTIQGSTFNSPGAGENASLSFSLGNQFELKVRDKNYTGEEGQDKFKKVKILNSLSLSGSYNFLADSLNLSTIRVSGNTTLFKNISLNFGATLDPYAYDALETDPGTGEVTRQNRTGTFLWDAEGRLVDLTNANLSISANFSPKGSKEKKESKVEQYQPKNDLEAAIKDDILRNPDLYMDFSVPWSLNLSYNLNYTQRGFEERTITQSLTFRGELGLTEKWRVNYSSGYDFTRGDFSYTTIDLSRDLHCWQMSFNWIPFGERQSYNFTIAVKSSMLSDLKIEKRDSWYDRTR</sequence>
<dbReference type="EMBL" id="QGDO01000002">
    <property type="protein sequence ID" value="PWJ42719.1"/>
    <property type="molecule type" value="Genomic_DNA"/>
</dbReference>
<dbReference type="PANTHER" id="PTHR30189">
    <property type="entry name" value="LPS-ASSEMBLY PROTEIN"/>
    <property type="match status" value="1"/>
</dbReference>
<dbReference type="GO" id="GO:0009279">
    <property type="term" value="C:cell outer membrane"/>
    <property type="evidence" value="ECO:0007669"/>
    <property type="project" value="TreeGrafter"/>
</dbReference>
<dbReference type="Proteomes" id="UP000245535">
    <property type="component" value="Unassembled WGS sequence"/>
</dbReference>
<proteinExistence type="predicted"/>
<dbReference type="InterPro" id="IPR045659">
    <property type="entry name" value="LptD_2"/>
</dbReference>
<dbReference type="Pfam" id="PF19838">
    <property type="entry name" value="LptD_2"/>
    <property type="match status" value="1"/>
</dbReference>
<evidence type="ECO:0000313" key="3">
    <source>
        <dbReference type="Proteomes" id="UP000245535"/>
    </source>
</evidence>
<dbReference type="GO" id="GO:1990351">
    <property type="term" value="C:transporter complex"/>
    <property type="evidence" value="ECO:0007669"/>
    <property type="project" value="TreeGrafter"/>
</dbReference>
<protein>
    <submittedName>
        <fullName evidence="2">Lipopolysaccharide assembly outer membrane protein LptD (OstA)</fullName>
    </submittedName>
</protein>
<accession>A0A315ZC74</accession>
<gene>
    <name evidence="2" type="ORF">BC781_102264</name>
</gene>
<name>A0A315ZC74_SEDFL</name>
<dbReference type="OrthoDB" id="9802320at2"/>
<organism evidence="2 3">
    <name type="scientific">Sediminitomix flava</name>
    <dbReference type="NCBI Taxonomy" id="379075"/>
    <lineage>
        <taxon>Bacteria</taxon>
        <taxon>Pseudomonadati</taxon>
        <taxon>Bacteroidota</taxon>
        <taxon>Cytophagia</taxon>
        <taxon>Cytophagales</taxon>
        <taxon>Flammeovirgaceae</taxon>
        <taxon>Sediminitomix</taxon>
    </lineage>
</organism>
<dbReference type="RefSeq" id="WP_109616849.1">
    <property type="nucleotide sequence ID" value="NZ_QGDO01000002.1"/>
</dbReference>
<comment type="caution">
    <text evidence="2">The sequence shown here is derived from an EMBL/GenBank/DDBJ whole genome shotgun (WGS) entry which is preliminary data.</text>
</comment>
<dbReference type="AlphaFoldDB" id="A0A315ZC74"/>
<keyword evidence="3" id="KW-1185">Reference proteome</keyword>
<feature type="domain" description="LPS-assembly protein LptD central" evidence="1">
    <location>
        <begin position="321"/>
        <end position="814"/>
    </location>
</feature>